<organism evidence="2 3">
    <name type="scientific">Tsukamurella soli</name>
    <dbReference type="NCBI Taxonomy" id="644556"/>
    <lineage>
        <taxon>Bacteria</taxon>
        <taxon>Bacillati</taxon>
        <taxon>Actinomycetota</taxon>
        <taxon>Actinomycetes</taxon>
        <taxon>Mycobacteriales</taxon>
        <taxon>Tsukamurellaceae</taxon>
        <taxon>Tsukamurella</taxon>
    </lineage>
</organism>
<dbReference type="Pfam" id="PF12802">
    <property type="entry name" value="MarR_2"/>
    <property type="match status" value="1"/>
</dbReference>
<feature type="domain" description="HTH marR-type" evidence="1">
    <location>
        <begin position="5"/>
        <end position="143"/>
    </location>
</feature>
<dbReference type="SMART" id="SM00347">
    <property type="entry name" value="HTH_MARR"/>
    <property type="match status" value="1"/>
</dbReference>
<dbReference type="InterPro" id="IPR039422">
    <property type="entry name" value="MarR/SlyA-like"/>
</dbReference>
<keyword evidence="3" id="KW-1185">Reference proteome</keyword>
<dbReference type="InterPro" id="IPR036388">
    <property type="entry name" value="WH-like_DNA-bd_sf"/>
</dbReference>
<dbReference type="RefSeq" id="WP_344991607.1">
    <property type="nucleotide sequence ID" value="NZ_BAABFR010000009.1"/>
</dbReference>
<sequence length="159" mass="17401">MDDHREQVSLSLAQHAVRLQTLLDRRIMSVLNEHGLSRSELDVLGALAECDDVGARPGELSSRLLLTTGGLSNILRRLHDDGVIERETDPSDARSHIVRLTPKGKATAHETGIAATVAIGRALDTVEESLLQETAELLHRVLIVMDEDAPVHRDPPRTS</sequence>
<evidence type="ECO:0000313" key="3">
    <source>
        <dbReference type="Proteomes" id="UP001500635"/>
    </source>
</evidence>
<dbReference type="PANTHER" id="PTHR33164">
    <property type="entry name" value="TRANSCRIPTIONAL REGULATOR, MARR FAMILY"/>
    <property type="match status" value="1"/>
</dbReference>
<name>A0ABP8J7A1_9ACTN</name>
<accession>A0ABP8J7A1</accession>
<reference evidence="3" key="1">
    <citation type="journal article" date="2019" name="Int. J. Syst. Evol. Microbiol.">
        <title>The Global Catalogue of Microorganisms (GCM) 10K type strain sequencing project: providing services to taxonomists for standard genome sequencing and annotation.</title>
        <authorList>
            <consortium name="The Broad Institute Genomics Platform"/>
            <consortium name="The Broad Institute Genome Sequencing Center for Infectious Disease"/>
            <person name="Wu L."/>
            <person name="Ma J."/>
        </authorList>
    </citation>
    <scope>NUCLEOTIDE SEQUENCE [LARGE SCALE GENOMIC DNA]</scope>
    <source>
        <strain evidence="3">JCM 17688</strain>
    </source>
</reference>
<dbReference type="InterPro" id="IPR000835">
    <property type="entry name" value="HTH_MarR-typ"/>
</dbReference>
<dbReference type="PROSITE" id="PS50995">
    <property type="entry name" value="HTH_MARR_2"/>
    <property type="match status" value="1"/>
</dbReference>
<evidence type="ECO:0000313" key="2">
    <source>
        <dbReference type="EMBL" id="GAA4386338.1"/>
    </source>
</evidence>
<dbReference type="InterPro" id="IPR036390">
    <property type="entry name" value="WH_DNA-bd_sf"/>
</dbReference>
<protein>
    <submittedName>
        <fullName evidence="2">MarR family transcriptional regulator</fullName>
    </submittedName>
</protein>
<dbReference type="SUPFAM" id="SSF46785">
    <property type="entry name" value="Winged helix' DNA-binding domain"/>
    <property type="match status" value="1"/>
</dbReference>
<dbReference type="Gene3D" id="1.10.10.10">
    <property type="entry name" value="Winged helix-like DNA-binding domain superfamily/Winged helix DNA-binding domain"/>
    <property type="match status" value="1"/>
</dbReference>
<gene>
    <name evidence="2" type="ORF">GCM10023147_09480</name>
</gene>
<dbReference type="EMBL" id="BAABFR010000009">
    <property type="protein sequence ID" value="GAA4386338.1"/>
    <property type="molecule type" value="Genomic_DNA"/>
</dbReference>
<dbReference type="Proteomes" id="UP001500635">
    <property type="component" value="Unassembled WGS sequence"/>
</dbReference>
<evidence type="ECO:0000259" key="1">
    <source>
        <dbReference type="PROSITE" id="PS50995"/>
    </source>
</evidence>
<comment type="caution">
    <text evidence="2">The sequence shown here is derived from an EMBL/GenBank/DDBJ whole genome shotgun (WGS) entry which is preliminary data.</text>
</comment>
<proteinExistence type="predicted"/>
<dbReference type="PANTHER" id="PTHR33164:SF57">
    <property type="entry name" value="MARR-FAMILY TRANSCRIPTIONAL REGULATOR"/>
    <property type="match status" value="1"/>
</dbReference>